<accession>A0A167EII2</accession>
<feature type="region of interest" description="Disordered" evidence="1">
    <location>
        <begin position="1"/>
        <end position="32"/>
    </location>
</feature>
<dbReference type="AlphaFoldDB" id="A0A167EII2"/>
<keyword evidence="3" id="KW-1185">Reference proteome</keyword>
<sequence>MQQESPATPDKPQQSPGQHWGPGVRESSMAPMPFPHARCCPALLESHPGLEAIHNGELPRVRLELVLVLSLSSLFKLSGRVIRNKRNRRPFICALSSFLGF</sequence>
<comment type="caution">
    <text evidence="2">The sequence shown here is derived from an EMBL/GenBank/DDBJ whole genome shotgun (WGS) entry which is preliminary data.</text>
</comment>
<dbReference type="EMBL" id="LFIW01000717">
    <property type="protein sequence ID" value="KZL85179.1"/>
    <property type="molecule type" value="Genomic_DNA"/>
</dbReference>
<gene>
    <name evidence="2" type="ORF">CI238_03037</name>
</gene>
<name>A0A167EII2_COLIC</name>
<evidence type="ECO:0000313" key="3">
    <source>
        <dbReference type="Proteomes" id="UP000076584"/>
    </source>
</evidence>
<reference evidence="2 3" key="1">
    <citation type="submission" date="2015-06" db="EMBL/GenBank/DDBJ databases">
        <title>Survival trade-offs in plant roots during colonization by closely related pathogenic and mutualistic fungi.</title>
        <authorList>
            <person name="Hacquard S."/>
            <person name="Kracher B."/>
            <person name="Hiruma K."/>
            <person name="Weinman A."/>
            <person name="Muench P."/>
            <person name="Garrido Oter R."/>
            <person name="Ver Loren van Themaat E."/>
            <person name="Dallerey J.-F."/>
            <person name="Damm U."/>
            <person name="Henrissat B."/>
            <person name="Lespinet O."/>
            <person name="Thon M."/>
            <person name="Kemen E."/>
            <person name="McHardy A.C."/>
            <person name="Schulze-Lefert P."/>
            <person name="O'Connell R.J."/>
        </authorList>
    </citation>
    <scope>NUCLEOTIDE SEQUENCE [LARGE SCALE GENOMIC DNA]</scope>
    <source>
        <strain evidence="2 3">MAFF 238704</strain>
    </source>
</reference>
<organism evidence="2 3">
    <name type="scientific">Colletotrichum incanum</name>
    <name type="common">Soybean anthracnose fungus</name>
    <dbReference type="NCBI Taxonomy" id="1573173"/>
    <lineage>
        <taxon>Eukaryota</taxon>
        <taxon>Fungi</taxon>
        <taxon>Dikarya</taxon>
        <taxon>Ascomycota</taxon>
        <taxon>Pezizomycotina</taxon>
        <taxon>Sordariomycetes</taxon>
        <taxon>Hypocreomycetidae</taxon>
        <taxon>Glomerellales</taxon>
        <taxon>Glomerellaceae</taxon>
        <taxon>Colletotrichum</taxon>
        <taxon>Colletotrichum spaethianum species complex</taxon>
    </lineage>
</organism>
<evidence type="ECO:0000256" key="1">
    <source>
        <dbReference type="SAM" id="MobiDB-lite"/>
    </source>
</evidence>
<dbReference type="Proteomes" id="UP000076584">
    <property type="component" value="Unassembled WGS sequence"/>
</dbReference>
<proteinExistence type="predicted"/>
<protein>
    <submittedName>
        <fullName evidence="2">Uncharacterized protein</fullName>
    </submittedName>
</protein>
<evidence type="ECO:0000313" key="2">
    <source>
        <dbReference type="EMBL" id="KZL85179.1"/>
    </source>
</evidence>
<feature type="compositionally biased region" description="Polar residues" evidence="1">
    <location>
        <begin position="1"/>
        <end position="17"/>
    </location>
</feature>